<dbReference type="EMBL" id="JALPRF010000006">
    <property type="protein sequence ID" value="MCK8495149.1"/>
    <property type="molecule type" value="Genomic_DNA"/>
</dbReference>
<feature type="domain" description="AB hydrolase-1" evidence="4">
    <location>
        <begin position="68"/>
        <end position="338"/>
    </location>
</feature>
<dbReference type="PRINTS" id="PR00793">
    <property type="entry name" value="PROAMNOPTASE"/>
</dbReference>
<feature type="transmembrane region" description="Helical" evidence="3">
    <location>
        <begin position="5"/>
        <end position="22"/>
    </location>
</feature>
<dbReference type="Gene3D" id="3.40.50.1820">
    <property type="entry name" value="alpha/beta hydrolase"/>
    <property type="match status" value="1"/>
</dbReference>
<evidence type="ECO:0000256" key="2">
    <source>
        <dbReference type="ARBA" id="ARBA00022801"/>
    </source>
</evidence>
<evidence type="ECO:0000256" key="1">
    <source>
        <dbReference type="ARBA" id="ARBA00010088"/>
    </source>
</evidence>
<dbReference type="InterPro" id="IPR029058">
    <property type="entry name" value="AB_hydrolase_fold"/>
</dbReference>
<gene>
    <name evidence="5" type="ORF">M0L20_24975</name>
</gene>
<evidence type="ECO:0000313" key="5">
    <source>
        <dbReference type="EMBL" id="MCK8495149.1"/>
    </source>
</evidence>
<evidence type="ECO:0000256" key="3">
    <source>
        <dbReference type="SAM" id="Phobius"/>
    </source>
</evidence>
<keyword evidence="3" id="KW-0812">Transmembrane</keyword>
<dbReference type="InterPro" id="IPR000073">
    <property type="entry name" value="AB_hydrolase_1"/>
</dbReference>
<name>A0ABT0HSJ5_9BACT</name>
<comment type="caution">
    <text evidence="5">The sequence shown here is derived from an EMBL/GenBank/DDBJ whole genome shotgun (WGS) entry which is preliminary data.</text>
</comment>
<keyword evidence="6" id="KW-1185">Reference proteome</keyword>
<dbReference type="RefSeq" id="WP_248479835.1">
    <property type="nucleotide sequence ID" value="NZ_JALPRF010000006.1"/>
</dbReference>
<keyword evidence="3" id="KW-0472">Membrane</keyword>
<evidence type="ECO:0000259" key="4">
    <source>
        <dbReference type="Pfam" id="PF00561"/>
    </source>
</evidence>
<keyword evidence="2 5" id="KW-0378">Hydrolase</keyword>
<dbReference type="GO" id="GO:0016787">
    <property type="term" value="F:hydrolase activity"/>
    <property type="evidence" value="ECO:0007669"/>
    <property type="project" value="UniProtKB-KW"/>
</dbReference>
<reference evidence="5 6" key="1">
    <citation type="submission" date="2022-04" db="EMBL/GenBank/DDBJ databases">
        <title>Spirosoma sp. strain RP8 genome sequencing and assembly.</title>
        <authorList>
            <person name="Jung Y."/>
        </authorList>
    </citation>
    <scope>NUCLEOTIDE SEQUENCE [LARGE SCALE GENOMIC DNA]</scope>
    <source>
        <strain evidence="5 6">RP8</strain>
    </source>
</reference>
<dbReference type="InterPro" id="IPR002410">
    <property type="entry name" value="Peptidase_S33"/>
</dbReference>
<evidence type="ECO:0000313" key="6">
    <source>
        <dbReference type="Proteomes" id="UP001202180"/>
    </source>
</evidence>
<keyword evidence="3" id="KW-1133">Transmembrane helix</keyword>
<dbReference type="Pfam" id="PF00561">
    <property type="entry name" value="Abhydrolase_1"/>
    <property type="match status" value="1"/>
</dbReference>
<sequence>MLKKIGGIVFFLLIMAVGFLIWTSPGKTKPIRGTNGQPLPRSIAKLEAVTINGTTQWLLMRGADSTKPVLLFLHGGPGLPEASLLVGHELEEKFVVVNWDQRGAGKSYDGTVFDSTFRVSTFVNDAVAVSQWLTKRFRQPRIYLMAHSWGTFLGILTVQKQPELFSAYFSISQIANQLEAEQISYNWVLAEARRRGERRQVNRLLRQGPPPYPADAWLDYLMWQRELVAAYGGGMYRANFYPLFIRSILLFNEYTVLDKIYYGFGAMKSVRYLWPAVVATDLYKTAPALKVPYYLFQGIHDYQTPYVTARRYFDQVRSPRKRLFSFSNSAHSPIFEEPEHFHRCLDSALADVQSMNR</sequence>
<accession>A0ABT0HSJ5</accession>
<proteinExistence type="inferred from homology"/>
<dbReference type="Proteomes" id="UP001202180">
    <property type="component" value="Unassembled WGS sequence"/>
</dbReference>
<protein>
    <submittedName>
        <fullName evidence="5">Alpha/beta fold hydrolase</fullName>
    </submittedName>
</protein>
<organism evidence="5 6">
    <name type="scientific">Spirosoma liriopis</name>
    <dbReference type="NCBI Taxonomy" id="2937440"/>
    <lineage>
        <taxon>Bacteria</taxon>
        <taxon>Pseudomonadati</taxon>
        <taxon>Bacteroidota</taxon>
        <taxon>Cytophagia</taxon>
        <taxon>Cytophagales</taxon>
        <taxon>Cytophagaceae</taxon>
        <taxon>Spirosoma</taxon>
    </lineage>
</organism>
<comment type="similarity">
    <text evidence="1">Belongs to the peptidase S33 family.</text>
</comment>
<dbReference type="SUPFAM" id="SSF53474">
    <property type="entry name" value="alpha/beta-Hydrolases"/>
    <property type="match status" value="1"/>
</dbReference>